<evidence type="ECO:0000256" key="14">
    <source>
        <dbReference type="ARBA" id="ARBA00023121"/>
    </source>
</evidence>
<dbReference type="InterPro" id="IPR035921">
    <property type="entry name" value="F/V-ATP_Csub_sf"/>
</dbReference>
<keyword evidence="9" id="KW-0547">Nucleotide-binding</keyword>
<dbReference type="SUPFAM" id="SSF81333">
    <property type="entry name" value="F1F0 ATP synthase subunit C"/>
    <property type="match status" value="1"/>
</dbReference>
<evidence type="ECO:0000256" key="2">
    <source>
        <dbReference type="ARBA" id="ARBA00004225"/>
    </source>
</evidence>
<evidence type="ECO:0000256" key="7">
    <source>
        <dbReference type="ARBA" id="ARBA00022547"/>
    </source>
</evidence>
<dbReference type="GO" id="GO:0008289">
    <property type="term" value="F:lipid binding"/>
    <property type="evidence" value="ECO:0007669"/>
    <property type="project" value="UniProtKB-KW"/>
</dbReference>
<name>A0A1B3TRF0_9MONI</name>
<dbReference type="FunFam" id="1.20.20.10:FF:000005">
    <property type="entry name" value="ATP synthase subunit 9, mitochondrial"/>
    <property type="match status" value="1"/>
</dbReference>
<dbReference type="GO" id="GO:0033177">
    <property type="term" value="C:proton-transporting two-sector ATPase complex, proton-transporting domain"/>
    <property type="evidence" value="ECO:0007669"/>
    <property type="project" value="InterPro"/>
</dbReference>
<keyword evidence="16" id="KW-0472">Membrane</keyword>
<dbReference type="RefSeq" id="YP_009277416.1">
    <property type="nucleotide sequence ID" value="NC_030900.1"/>
</dbReference>
<evidence type="ECO:0000256" key="6">
    <source>
        <dbReference type="ARBA" id="ARBA00022448"/>
    </source>
</evidence>
<dbReference type="PANTHER" id="PTHR10031:SF0">
    <property type="entry name" value="ATPASE PROTEIN 9"/>
    <property type="match status" value="1"/>
</dbReference>
<keyword evidence="14 17" id="KW-0446">Lipid-binding</keyword>
<proteinExistence type="inferred from homology"/>
<comment type="similarity">
    <text evidence="3 17">Belongs to the ATPase C chain family.</text>
</comment>
<dbReference type="InterPro" id="IPR000454">
    <property type="entry name" value="ATP_synth_F0_csu"/>
</dbReference>
<feature type="domain" description="V-ATPase proteolipid subunit C-like" evidence="18">
    <location>
        <begin position="8"/>
        <end position="60"/>
    </location>
</feature>
<evidence type="ECO:0000259" key="18">
    <source>
        <dbReference type="Pfam" id="PF00137"/>
    </source>
</evidence>
<dbReference type="GO" id="GO:0015986">
    <property type="term" value="P:proton motive force-driven ATP synthesis"/>
    <property type="evidence" value="ECO:0007669"/>
    <property type="project" value="InterPro"/>
</dbReference>
<evidence type="ECO:0000256" key="16">
    <source>
        <dbReference type="ARBA" id="ARBA00023136"/>
    </source>
</evidence>
<keyword evidence="6 17" id="KW-0813">Transport</keyword>
<dbReference type="GO" id="GO:0015078">
    <property type="term" value="F:proton transmembrane transporter activity"/>
    <property type="evidence" value="ECO:0007669"/>
    <property type="project" value="InterPro"/>
</dbReference>
<keyword evidence="13 17" id="KW-0406">Ion transport</keyword>
<dbReference type="InterPro" id="IPR038662">
    <property type="entry name" value="ATP_synth_F0_csu_sf"/>
</dbReference>
<evidence type="ECO:0000313" key="19">
    <source>
        <dbReference type="EMBL" id="AOH05887.1"/>
    </source>
</evidence>
<evidence type="ECO:0000256" key="12">
    <source>
        <dbReference type="ARBA" id="ARBA00022989"/>
    </source>
</evidence>
<dbReference type="AlphaFoldDB" id="A0A1B3TRF0"/>
<dbReference type="Pfam" id="PF00137">
    <property type="entry name" value="ATP-synt_C"/>
    <property type="match status" value="1"/>
</dbReference>
<keyword evidence="11" id="KW-0067">ATP-binding</keyword>
<evidence type="ECO:0000256" key="4">
    <source>
        <dbReference type="ARBA" id="ARBA00011648"/>
    </source>
</evidence>
<evidence type="ECO:0000256" key="15">
    <source>
        <dbReference type="ARBA" id="ARBA00023128"/>
    </source>
</evidence>
<protein>
    <recommendedName>
        <fullName evidence="5 17">ATP synthase subunit 9, mitochondrial</fullName>
    </recommendedName>
</protein>
<dbReference type="GO" id="GO:0005524">
    <property type="term" value="F:ATP binding"/>
    <property type="evidence" value="ECO:0007669"/>
    <property type="project" value="UniProtKB-KW"/>
</dbReference>
<comment type="subcellular location">
    <subcellularLocation>
        <location evidence="2 17">Mitochondrion membrane</location>
        <topology evidence="2 17">Multi-pass membrane protein</topology>
    </subcellularLocation>
</comment>
<comment type="function">
    <text evidence="1">This protein is one of the chains of the nonenzymatic membrane component (F0) of mitochondrial ATPase.</text>
</comment>
<dbReference type="EMBL" id="KX171637">
    <property type="protein sequence ID" value="AOH05887.1"/>
    <property type="molecule type" value="Genomic_DNA"/>
</dbReference>
<keyword evidence="7" id="KW-0138">CF(0)</keyword>
<evidence type="ECO:0000256" key="11">
    <source>
        <dbReference type="ARBA" id="ARBA00022840"/>
    </source>
</evidence>
<dbReference type="Gene3D" id="1.20.20.10">
    <property type="entry name" value="F1F0 ATP synthase subunit C"/>
    <property type="match status" value="1"/>
</dbReference>
<keyword evidence="10 17" id="KW-0375">Hydrogen ion transport</keyword>
<accession>A0A1B3TRF0</accession>
<geneLocation type="mitochondrion" evidence="19"/>
<dbReference type="GO" id="GO:0031966">
    <property type="term" value="C:mitochondrial membrane"/>
    <property type="evidence" value="ECO:0007669"/>
    <property type="project" value="UniProtKB-SubCell"/>
</dbReference>
<gene>
    <name evidence="19" type="primary">atp9</name>
</gene>
<comment type="subunit">
    <text evidence="4 17">F-type ATPases have 2 components, CF(1) - the catalytic core - and CF(0) - the membrane proton channel. CF(1) has five subunits: alpha(3), beta(3), gamma(1), delta(1), epsilon(1). CF(0) has three main subunits: a, b and c.</text>
</comment>
<keyword evidence="8" id="KW-0812">Transmembrane</keyword>
<dbReference type="GO" id="GO:0045259">
    <property type="term" value="C:proton-transporting ATP synthase complex"/>
    <property type="evidence" value="ECO:0007669"/>
    <property type="project" value="UniProtKB-KW"/>
</dbReference>
<dbReference type="PANTHER" id="PTHR10031">
    <property type="entry name" value="ATP SYNTHASE LIPID-BINDING PROTEIN, MITOCHONDRIAL"/>
    <property type="match status" value="1"/>
</dbReference>
<dbReference type="GeneID" id="28799210"/>
<evidence type="ECO:0000256" key="1">
    <source>
        <dbReference type="ARBA" id="ARBA00002351"/>
    </source>
</evidence>
<keyword evidence="12" id="KW-1133">Transmembrane helix</keyword>
<evidence type="ECO:0000256" key="13">
    <source>
        <dbReference type="ARBA" id="ARBA00023065"/>
    </source>
</evidence>
<evidence type="ECO:0000256" key="17">
    <source>
        <dbReference type="RuleBase" id="RU004221"/>
    </source>
</evidence>
<evidence type="ECO:0000256" key="3">
    <source>
        <dbReference type="ARBA" id="ARBA00006704"/>
    </source>
</evidence>
<evidence type="ECO:0000256" key="8">
    <source>
        <dbReference type="ARBA" id="ARBA00022692"/>
    </source>
</evidence>
<reference evidence="19" key="1">
    <citation type="journal article" date="2016" name="New Phytol.">
        <title>Complete mitochondrial genomes from the ferns Ophioglossum californicum and Psilotum nudum are highly repetitive with the largest organellar introns.</title>
        <authorList>
            <person name="Guo W."/>
            <person name="Zhu A."/>
            <person name="Fan W."/>
            <person name="Mower J.P."/>
        </authorList>
    </citation>
    <scope>NUCLEOTIDE SEQUENCE</scope>
    <source>
        <strain evidence="19">V14</strain>
    </source>
</reference>
<dbReference type="InterPro" id="IPR002379">
    <property type="entry name" value="ATPase_proteolipid_c-like_dom"/>
</dbReference>
<sequence length="75" mass="7361">MPEGAKPIGAGAATMALAGAAVGIGHVSSSSITFVARNPSLAKQSFGYAIPGFALTEATASSASTMASSIPFVFR</sequence>
<evidence type="ECO:0000256" key="9">
    <source>
        <dbReference type="ARBA" id="ARBA00022741"/>
    </source>
</evidence>
<keyword evidence="15 17" id="KW-0496">Mitochondrion</keyword>
<dbReference type="PRINTS" id="PR00124">
    <property type="entry name" value="ATPASEC"/>
</dbReference>
<evidence type="ECO:0000256" key="5">
    <source>
        <dbReference type="ARBA" id="ARBA00019317"/>
    </source>
</evidence>
<evidence type="ECO:0000256" key="10">
    <source>
        <dbReference type="ARBA" id="ARBA00022781"/>
    </source>
</evidence>
<organism evidence="19">
    <name type="scientific">Ophioglossum californicum</name>
    <dbReference type="NCBI Taxonomy" id="1267209"/>
    <lineage>
        <taxon>Eukaryota</taxon>
        <taxon>Viridiplantae</taxon>
        <taxon>Streptophyta</taxon>
        <taxon>Embryophyta</taxon>
        <taxon>Tracheophyta</taxon>
        <taxon>Polypodiopsida</taxon>
        <taxon>Ophioglossidae</taxon>
        <taxon>Ophioglossales</taxon>
        <taxon>Ophioglossaceae</taxon>
        <taxon>Ophioglossoideae</taxon>
        <taxon>Ophioglossum</taxon>
    </lineage>
</organism>